<feature type="region of interest" description="Disordered" evidence="1">
    <location>
        <begin position="1"/>
        <end position="20"/>
    </location>
</feature>
<feature type="compositionally biased region" description="Polar residues" evidence="1">
    <location>
        <begin position="1"/>
        <end position="10"/>
    </location>
</feature>
<dbReference type="Proteomes" id="UP000555552">
    <property type="component" value="Unassembled WGS sequence"/>
</dbReference>
<dbReference type="RefSeq" id="WP_171203221.1">
    <property type="nucleotide sequence ID" value="NZ_BAAANP010000006.1"/>
</dbReference>
<dbReference type="AlphaFoldDB" id="A0A849BPL7"/>
<comment type="caution">
    <text evidence="2">The sequence shown here is derived from an EMBL/GenBank/DDBJ whole genome shotgun (WGS) entry which is preliminary data.</text>
</comment>
<evidence type="ECO:0000313" key="2">
    <source>
        <dbReference type="EMBL" id="NNH23405.1"/>
    </source>
</evidence>
<protein>
    <submittedName>
        <fullName evidence="2">Uncharacterized protein</fullName>
    </submittedName>
</protein>
<name>A0A849BPL7_9ACTN</name>
<keyword evidence="3" id="KW-1185">Reference proteome</keyword>
<accession>A0A849BPL7</accession>
<dbReference type="EMBL" id="JABEMA010000136">
    <property type="protein sequence ID" value="NNH23405.1"/>
    <property type="molecule type" value="Genomic_DNA"/>
</dbReference>
<evidence type="ECO:0000256" key="1">
    <source>
        <dbReference type="SAM" id="MobiDB-lite"/>
    </source>
</evidence>
<gene>
    <name evidence="2" type="ORF">HLB09_09925</name>
</gene>
<sequence>MRGQTETTPESSASSKGLLLALNQSGKHIYAGTVPPHVTARRRAANRAARQARRVHRARAAR</sequence>
<feature type="compositionally biased region" description="Low complexity" evidence="1">
    <location>
        <begin position="11"/>
        <end position="20"/>
    </location>
</feature>
<reference evidence="2 3" key="1">
    <citation type="submission" date="2020-05" db="EMBL/GenBank/DDBJ databases">
        <title>MicrobeNet Type strains.</title>
        <authorList>
            <person name="Nicholson A.C."/>
        </authorList>
    </citation>
    <scope>NUCLEOTIDE SEQUENCE [LARGE SCALE GENOMIC DNA]</scope>
    <source>
        <strain evidence="2 3">JCM 14547</strain>
    </source>
</reference>
<evidence type="ECO:0000313" key="3">
    <source>
        <dbReference type="Proteomes" id="UP000555552"/>
    </source>
</evidence>
<proteinExistence type="predicted"/>
<organism evidence="2 3">
    <name type="scientific">Pseudokineococcus marinus</name>
    <dbReference type="NCBI Taxonomy" id="351215"/>
    <lineage>
        <taxon>Bacteria</taxon>
        <taxon>Bacillati</taxon>
        <taxon>Actinomycetota</taxon>
        <taxon>Actinomycetes</taxon>
        <taxon>Kineosporiales</taxon>
        <taxon>Kineosporiaceae</taxon>
        <taxon>Pseudokineococcus</taxon>
    </lineage>
</organism>